<dbReference type="EMBL" id="WJEC01000208">
    <property type="protein sequence ID" value="KAF7484772.1"/>
    <property type="molecule type" value="Genomic_DNA"/>
</dbReference>
<evidence type="ECO:0000256" key="1">
    <source>
        <dbReference type="SAM" id="MobiDB-lite"/>
    </source>
</evidence>
<dbReference type="Proteomes" id="UP000662637">
    <property type="component" value="Unassembled WGS sequence"/>
</dbReference>
<feature type="region of interest" description="Disordered" evidence="1">
    <location>
        <begin position="1"/>
        <end position="61"/>
    </location>
</feature>
<dbReference type="AlphaFoldDB" id="A0A834QU84"/>
<organism evidence="2 3">
    <name type="scientific">Marmota monax</name>
    <name type="common">Woodchuck</name>
    <dbReference type="NCBI Taxonomy" id="9995"/>
    <lineage>
        <taxon>Eukaryota</taxon>
        <taxon>Metazoa</taxon>
        <taxon>Chordata</taxon>
        <taxon>Craniata</taxon>
        <taxon>Vertebrata</taxon>
        <taxon>Euteleostomi</taxon>
        <taxon>Mammalia</taxon>
        <taxon>Eutheria</taxon>
        <taxon>Euarchontoglires</taxon>
        <taxon>Glires</taxon>
        <taxon>Rodentia</taxon>
        <taxon>Sciuromorpha</taxon>
        <taxon>Sciuridae</taxon>
        <taxon>Xerinae</taxon>
        <taxon>Marmotini</taxon>
        <taxon>Marmota</taxon>
    </lineage>
</organism>
<sequence>MLNLHHYPAQGTSSSRPVGVDRGIQSPSTGTTGTNGQKDAGRHETSLPAVATSSASCRPPTCHPRHGLELLPCSQLPSGQKAPKVLGAATNFAQQPPVPLHTSWLRAERAARAAPSMPQAAQTGVEGGPSSAAILLGTSLHGYLSGIWQGRRPW</sequence>
<name>A0A834QU84_MARMO</name>
<evidence type="ECO:0000313" key="2">
    <source>
        <dbReference type="EMBL" id="KAF7484772.1"/>
    </source>
</evidence>
<gene>
    <name evidence="2" type="ORF">GHT09_003702</name>
</gene>
<reference evidence="2" key="1">
    <citation type="submission" date="2020-08" db="EMBL/GenBank/DDBJ databases">
        <authorList>
            <person name="Shumante A."/>
            <person name="Zimin A.V."/>
            <person name="Puiu D."/>
            <person name="Salzberg S.L."/>
        </authorList>
    </citation>
    <scope>NUCLEOTIDE SEQUENCE</scope>
    <source>
        <strain evidence="2">WC2-LM</strain>
        <tissue evidence="2">Liver</tissue>
    </source>
</reference>
<comment type="caution">
    <text evidence="2">The sequence shown here is derived from an EMBL/GenBank/DDBJ whole genome shotgun (WGS) entry which is preliminary data.</text>
</comment>
<proteinExistence type="predicted"/>
<evidence type="ECO:0000313" key="3">
    <source>
        <dbReference type="Proteomes" id="UP000662637"/>
    </source>
</evidence>
<feature type="compositionally biased region" description="Polar residues" evidence="1">
    <location>
        <begin position="25"/>
        <end position="37"/>
    </location>
</feature>
<protein>
    <submittedName>
        <fullName evidence="2">Uncharacterized protein</fullName>
    </submittedName>
</protein>
<accession>A0A834QU84</accession>